<comment type="caution">
    <text evidence="4">The sequence shown here is derived from an EMBL/GenBank/DDBJ whole genome shotgun (WGS) entry which is preliminary data.</text>
</comment>
<feature type="signal peptide" evidence="3">
    <location>
        <begin position="1"/>
        <end position="18"/>
    </location>
</feature>
<keyword evidence="1" id="KW-0802">TPR repeat</keyword>
<reference evidence="4" key="1">
    <citation type="journal article" date="2020" name="mSystems">
        <title>Genome- and Community-Level Interaction Insights into Carbon Utilization and Element Cycling Functions of Hydrothermarchaeota in Hydrothermal Sediment.</title>
        <authorList>
            <person name="Zhou Z."/>
            <person name="Liu Y."/>
            <person name="Xu W."/>
            <person name="Pan J."/>
            <person name="Luo Z.H."/>
            <person name="Li M."/>
        </authorList>
    </citation>
    <scope>NUCLEOTIDE SEQUENCE [LARGE SCALE GENOMIC DNA]</scope>
    <source>
        <strain evidence="4">HyVt-443</strain>
    </source>
</reference>
<name>A0A831RLG1_9GAMM</name>
<dbReference type="SUPFAM" id="SSF48452">
    <property type="entry name" value="TPR-like"/>
    <property type="match status" value="1"/>
</dbReference>
<evidence type="ECO:0000256" key="1">
    <source>
        <dbReference type="PROSITE-ProRule" id="PRU00339"/>
    </source>
</evidence>
<dbReference type="Gene3D" id="1.25.40.10">
    <property type="entry name" value="Tetratricopeptide repeat domain"/>
    <property type="match status" value="1"/>
</dbReference>
<dbReference type="PROSITE" id="PS51257">
    <property type="entry name" value="PROKAR_LIPOPROTEIN"/>
    <property type="match status" value="1"/>
</dbReference>
<proteinExistence type="predicted"/>
<dbReference type="Proteomes" id="UP000886251">
    <property type="component" value="Unassembled WGS sequence"/>
</dbReference>
<dbReference type="PROSITE" id="PS50005">
    <property type="entry name" value="TPR"/>
    <property type="match status" value="1"/>
</dbReference>
<feature type="coiled-coil region" evidence="2">
    <location>
        <begin position="201"/>
        <end position="228"/>
    </location>
</feature>
<dbReference type="EMBL" id="DRKP01000015">
    <property type="protein sequence ID" value="HEB95054.1"/>
    <property type="molecule type" value="Genomic_DNA"/>
</dbReference>
<keyword evidence="2" id="KW-0175">Coiled coil</keyword>
<dbReference type="InterPro" id="IPR019734">
    <property type="entry name" value="TPR_rpt"/>
</dbReference>
<evidence type="ECO:0000313" key="4">
    <source>
        <dbReference type="EMBL" id="HEB95054.1"/>
    </source>
</evidence>
<evidence type="ECO:0000256" key="2">
    <source>
        <dbReference type="SAM" id="Coils"/>
    </source>
</evidence>
<protein>
    <recommendedName>
        <fullName evidence="5">Tetratricopeptide repeat protein</fullName>
    </recommendedName>
</protein>
<evidence type="ECO:0008006" key="5">
    <source>
        <dbReference type="Google" id="ProtNLM"/>
    </source>
</evidence>
<sequence length="331" mass="38048">MRARIRWPALLLAPLLGACSTPGPRQEPAKSPPAAPVVESTGRITVLPPAEVIRQAEQLRKEGNWSQAIALLQEANRQYPGYGDLEKLTRRLERNWENEKRRLEERILVTEARAMLKIIPMLEQLERGESEDYLLKSRLLFWRQFLQTKVEPLLDCGRAEASRDLWLARRCLQLAQRITPSDEAAELLRQVGKKIDVARKALRERREREEQEQRARRIETLLSEAELDMQRGALSSALLKLDEAIRQDPENPRVRQLLDQVQAALDRQVESLVKLGDRLYREEQIGPAIAVWEAALKLTPNDQGVSEKILRARKVLEKLQQIRARSGETAH</sequence>
<organism evidence="4">
    <name type="scientific">Sedimenticola thiotaurini</name>
    <dbReference type="NCBI Taxonomy" id="1543721"/>
    <lineage>
        <taxon>Bacteria</taxon>
        <taxon>Pseudomonadati</taxon>
        <taxon>Pseudomonadota</taxon>
        <taxon>Gammaproteobacteria</taxon>
        <taxon>Chromatiales</taxon>
        <taxon>Sedimenticolaceae</taxon>
        <taxon>Sedimenticola</taxon>
    </lineage>
</organism>
<dbReference type="InterPro" id="IPR011990">
    <property type="entry name" value="TPR-like_helical_dom_sf"/>
</dbReference>
<gene>
    <name evidence="4" type="ORF">ENI96_01325</name>
</gene>
<accession>A0A831RLG1</accession>
<keyword evidence="3" id="KW-0732">Signal</keyword>
<evidence type="ECO:0000256" key="3">
    <source>
        <dbReference type="SAM" id="SignalP"/>
    </source>
</evidence>
<feature type="chain" id="PRO_5032335532" description="Tetratricopeptide repeat protein" evidence="3">
    <location>
        <begin position="19"/>
        <end position="331"/>
    </location>
</feature>
<dbReference type="AlphaFoldDB" id="A0A831RLG1"/>
<feature type="repeat" description="TPR" evidence="1">
    <location>
        <begin position="269"/>
        <end position="302"/>
    </location>
</feature>